<gene>
    <name evidence="4" type="ORF">ACFOD6_16960</name>
</gene>
<organism evidence="4 5">
    <name type="scientific">Tabrizicola soli</name>
    <dbReference type="NCBI Taxonomy" id="2185115"/>
    <lineage>
        <taxon>Bacteria</taxon>
        <taxon>Pseudomonadati</taxon>
        <taxon>Pseudomonadota</taxon>
        <taxon>Alphaproteobacteria</taxon>
        <taxon>Rhodobacterales</taxon>
        <taxon>Paracoccaceae</taxon>
        <taxon>Tabrizicola</taxon>
    </lineage>
</organism>
<dbReference type="Gene3D" id="2.70.70.10">
    <property type="entry name" value="Glucose Permease (Domain IIA)"/>
    <property type="match status" value="1"/>
</dbReference>
<dbReference type="SMART" id="SM00257">
    <property type="entry name" value="LysM"/>
    <property type="match status" value="2"/>
</dbReference>
<evidence type="ECO:0000313" key="5">
    <source>
        <dbReference type="Proteomes" id="UP001595445"/>
    </source>
</evidence>
<name>A0ABV7DY75_9RHOB</name>
<proteinExistence type="predicted"/>
<dbReference type="SUPFAM" id="SSF51261">
    <property type="entry name" value="Duplicated hybrid motif"/>
    <property type="match status" value="1"/>
</dbReference>
<dbReference type="SUPFAM" id="SSF54106">
    <property type="entry name" value="LysM domain"/>
    <property type="match status" value="1"/>
</dbReference>
<dbReference type="CDD" id="cd00118">
    <property type="entry name" value="LysM"/>
    <property type="match status" value="1"/>
</dbReference>
<dbReference type="Pfam" id="PF01476">
    <property type="entry name" value="LysM"/>
    <property type="match status" value="2"/>
</dbReference>
<accession>A0ABV7DY75</accession>
<dbReference type="RefSeq" id="WP_386002236.1">
    <property type="nucleotide sequence ID" value="NZ_JBHUHM010000001.1"/>
</dbReference>
<feature type="chain" id="PRO_5047224171" evidence="2">
    <location>
        <begin position="26"/>
        <end position="395"/>
    </location>
</feature>
<evidence type="ECO:0000256" key="1">
    <source>
        <dbReference type="SAM" id="MobiDB-lite"/>
    </source>
</evidence>
<dbReference type="PROSITE" id="PS51257">
    <property type="entry name" value="PROKAR_LIPOPROTEIN"/>
    <property type="match status" value="1"/>
</dbReference>
<dbReference type="Proteomes" id="UP001595445">
    <property type="component" value="Unassembled WGS sequence"/>
</dbReference>
<reference evidence="5" key="1">
    <citation type="journal article" date="2019" name="Int. J. Syst. Evol. Microbiol.">
        <title>The Global Catalogue of Microorganisms (GCM) 10K type strain sequencing project: providing services to taxonomists for standard genome sequencing and annotation.</title>
        <authorList>
            <consortium name="The Broad Institute Genomics Platform"/>
            <consortium name="The Broad Institute Genome Sequencing Center for Infectious Disease"/>
            <person name="Wu L."/>
            <person name="Ma J."/>
        </authorList>
    </citation>
    <scope>NUCLEOTIDE SEQUENCE [LARGE SCALE GENOMIC DNA]</scope>
    <source>
        <strain evidence="5">KCTC 62102</strain>
    </source>
</reference>
<protein>
    <submittedName>
        <fullName evidence="4">Peptidoglycan DD-metalloendopeptidase family protein</fullName>
    </submittedName>
</protein>
<dbReference type="CDD" id="cd12797">
    <property type="entry name" value="M23_peptidase"/>
    <property type="match status" value="1"/>
</dbReference>
<dbReference type="InterPro" id="IPR011055">
    <property type="entry name" value="Dup_hybrid_motif"/>
</dbReference>
<feature type="signal peptide" evidence="2">
    <location>
        <begin position="1"/>
        <end position="25"/>
    </location>
</feature>
<dbReference type="PANTHER" id="PTHR21666:SF270">
    <property type="entry name" value="MUREIN HYDROLASE ACTIVATOR ENVC"/>
    <property type="match status" value="1"/>
</dbReference>
<dbReference type="PANTHER" id="PTHR21666">
    <property type="entry name" value="PEPTIDASE-RELATED"/>
    <property type="match status" value="1"/>
</dbReference>
<evidence type="ECO:0000256" key="2">
    <source>
        <dbReference type="SAM" id="SignalP"/>
    </source>
</evidence>
<keyword evidence="2" id="KW-0732">Signal</keyword>
<evidence type="ECO:0000313" key="4">
    <source>
        <dbReference type="EMBL" id="MFC3087740.1"/>
    </source>
</evidence>
<dbReference type="InterPro" id="IPR016047">
    <property type="entry name" value="M23ase_b-sheet_dom"/>
</dbReference>
<dbReference type="InterPro" id="IPR018392">
    <property type="entry name" value="LysM"/>
</dbReference>
<dbReference type="InterPro" id="IPR036779">
    <property type="entry name" value="LysM_dom_sf"/>
</dbReference>
<dbReference type="Gene3D" id="3.10.350.10">
    <property type="entry name" value="LysM domain"/>
    <property type="match status" value="1"/>
</dbReference>
<keyword evidence="5" id="KW-1185">Reference proteome</keyword>
<feature type="region of interest" description="Disordered" evidence="1">
    <location>
        <begin position="220"/>
        <end position="277"/>
    </location>
</feature>
<dbReference type="EMBL" id="JBHRSM010000026">
    <property type="protein sequence ID" value="MFC3087740.1"/>
    <property type="molecule type" value="Genomic_DNA"/>
</dbReference>
<dbReference type="InterPro" id="IPR050570">
    <property type="entry name" value="Cell_wall_metabolism_enzyme"/>
</dbReference>
<evidence type="ECO:0000259" key="3">
    <source>
        <dbReference type="PROSITE" id="PS51782"/>
    </source>
</evidence>
<dbReference type="PROSITE" id="PS51782">
    <property type="entry name" value="LYSM"/>
    <property type="match status" value="1"/>
</dbReference>
<feature type="compositionally biased region" description="Pro residues" evidence="1">
    <location>
        <begin position="223"/>
        <end position="245"/>
    </location>
</feature>
<comment type="caution">
    <text evidence="4">The sequence shown here is derived from an EMBL/GenBank/DDBJ whole genome shotgun (WGS) entry which is preliminary data.</text>
</comment>
<dbReference type="Pfam" id="PF01551">
    <property type="entry name" value="Peptidase_M23"/>
    <property type="match status" value="1"/>
</dbReference>
<sequence length="395" mass="40236">MRRQMRNSLDRLRLLGLGASLLALTACMDTRNLDWDMRAGGGDTSDAARQATAAAPTADANGILSYPDYQLAKARRGDTVAAMAGRLGLNAEELARSNALRPTDPLREGEMLLLPARVSATPQPAAIASGGIAGGGGPIDISSIATTALDAAGPTPVAASPAASKPISGQPLTHRVARGETAFTIARTYNVSAKALADWNQLGADMAVREGQTLIIPIATAPAPDPEPVPTPPGAGSPTPEPPSAAKPLPDEKPEVAAAKPKATPPSPDMGEQATAASAAKMAMPVAGKIIRGYDRKSNQGIDISAAAGAPVKAADAGTVTVISADTTGKGIVILRHANNLLTVYVGVGGVGVKKGDKVSRGQSIGTVAAGNPAFLHFEVRNTSKESFDPMTYLQ</sequence>
<feature type="domain" description="LysM" evidence="3">
    <location>
        <begin position="172"/>
        <end position="216"/>
    </location>
</feature>